<evidence type="ECO:0000256" key="1">
    <source>
        <dbReference type="ARBA" id="ARBA00004651"/>
    </source>
</evidence>
<dbReference type="Gene3D" id="1.10.3720.10">
    <property type="entry name" value="MetI-like"/>
    <property type="match status" value="1"/>
</dbReference>
<dbReference type="CDD" id="cd06261">
    <property type="entry name" value="TM_PBP2"/>
    <property type="match status" value="1"/>
</dbReference>
<keyword evidence="11" id="KW-1185">Reference proteome</keyword>
<feature type="transmembrane region" description="Helical" evidence="8">
    <location>
        <begin position="76"/>
        <end position="100"/>
    </location>
</feature>
<dbReference type="GO" id="GO:0005886">
    <property type="term" value="C:plasma membrane"/>
    <property type="evidence" value="ECO:0007669"/>
    <property type="project" value="UniProtKB-SubCell"/>
</dbReference>
<dbReference type="Pfam" id="PF00528">
    <property type="entry name" value="BPD_transp_1"/>
    <property type="match status" value="1"/>
</dbReference>
<keyword evidence="7 8" id="KW-0472">Membrane</keyword>
<evidence type="ECO:0000313" key="11">
    <source>
        <dbReference type="Proteomes" id="UP000199409"/>
    </source>
</evidence>
<dbReference type="STRING" id="37625.SAMN05660420_01931"/>
<comment type="subcellular location">
    <subcellularLocation>
        <location evidence="1 8">Cell membrane</location>
        <topology evidence="1 8">Multi-pass membrane protein</topology>
    </subcellularLocation>
</comment>
<keyword evidence="5 8" id="KW-0812">Transmembrane</keyword>
<keyword evidence="6 8" id="KW-1133">Transmembrane helix</keyword>
<evidence type="ECO:0000256" key="7">
    <source>
        <dbReference type="ARBA" id="ARBA00023136"/>
    </source>
</evidence>
<proteinExistence type="inferred from homology"/>
<feature type="transmembrane region" description="Helical" evidence="8">
    <location>
        <begin position="273"/>
        <end position="299"/>
    </location>
</feature>
<name>A0A1H4APP5_9BACT</name>
<dbReference type="InterPro" id="IPR000515">
    <property type="entry name" value="MetI-like"/>
</dbReference>
<comment type="similarity">
    <text evidence="8">Belongs to the binding-protein-dependent transport system permease family.</text>
</comment>
<feature type="transmembrane region" description="Helical" evidence="8">
    <location>
        <begin position="107"/>
        <end position="125"/>
    </location>
</feature>
<evidence type="ECO:0000256" key="4">
    <source>
        <dbReference type="ARBA" id="ARBA00022475"/>
    </source>
</evidence>
<evidence type="ECO:0000256" key="6">
    <source>
        <dbReference type="ARBA" id="ARBA00022989"/>
    </source>
</evidence>
<evidence type="ECO:0000259" key="9">
    <source>
        <dbReference type="PROSITE" id="PS50928"/>
    </source>
</evidence>
<dbReference type="PANTHER" id="PTHR43744">
    <property type="entry name" value="ABC TRANSPORTER PERMEASE PROTEIN MG189-RELATED-RELATED"/>
    <property type="match status" value="1"/>
</dbReference>
<evidence type="ECO:0000256" key="5">
    <source>
        <dbReference type="ARBA" id="ARBA00022692"/>
    </source>
</evidence>
<evidence type="ECO:0000313" key="10">
    <source>
        <dbReference type="EMBL" id="SEA37900.1"/>
    </source>
</evidence>
<protein>
    <recommendedName>
        <fullName evidence="2">sn-glycerol-3-phosphate transport system permease protein UgpE</fullName>
    </recommendedName>
</protein>
<feature type="transmembrane region" description="Helical" evidence="8">
    <location>
        <begin position="171"/>
        <end position="192"/>
    </location>
</feature>
<dbReference type="InterPro" id="IPR035906">
    <property type="entry name" value="MetI-like_sf"/>
</dbReference>
<feature type="transmembrane region" description="Helical" evidence="8">
    <location>
        <begin position="213"/>
        <end position="236"/>
    </location>
</feature>
<dbReference type="GO" id="GO:0055085">
    <property type="term" value="P:transmembrane transport"/>
    <property type="evidence" value="ECO:0007669"/>
    <property type="project" value="InterPro"/>
</dbReference>
<dbReference type="PROSITE" id="PS50928">
    <property type="entry name" value="ABC_TM1"/>
    <property type="match status" value="1"/>
</dbReference>
<accession>A0A1H4APP5</accession>
<dbReference type="PANTHER" id="PTHR43744:SF8">
    <property type="entry name" value="SN-GLYCEROL-3-PHOSPHATE TRANSPORT SYSTEM PERMEASE PROTEIN UGPE"/>
    <property type="match status" value="1"/>
</dbReference>
<reference evidence="10 11" key="1">
    <citation type="submission" date="2016-10" db="EMBL/GenBank/DDBJ databases">
        <authorList>
            <person name="de Groot N.N."/>
        </authorList>
    </citation>
    <scope>NUCLEOTIDE SEQUENCE [LARGE SCALE GENOMIC DNA]</scope>
    <source>
        <strain evidence="10 11">DSM 7343</strain>
    </source>
</reference>
<feature type="transmembrane region" description="Helical" evidence="8">
    <location>
        <begin position="12"/>
        <end position="39"/>
    </location>
</feature>
<dbReference type="Proteomes" id="UP000199409">
    <property type="component" value="Unassembled WGS sequence"/>
</dbReference>
<dbReference type="SUPFAM" id="SSF161098">
    <property type="entry name" value="MetI-like"/>
    <property type="match status" value="1"/>
</dbReference>
<keyword evidence="3 8" id="KW-0813">Transport</keyword>
<gene>
    <name evidence="10" type="ORF">SAMN05660420_01931</name>
</gene>
<evidence type="ECO:0000256" key="2">
    <source>
        <dbReference type="ARBA" id="ARBA00020515"/>
    </source>
</evidence>
<organism evidence="10 11">
    <name type="scientific">Desulfuromusa kysingii</name>
    <dbReference type="NCBI Taxonomy" id="37625"/>
    <lineage>
        <taxon>Bacteria</taxon>
        <taxon>Pseudomonadati</taxon>
        <taxon>Thermodesulfobacteriota</taxon>
        <taxon>Desulfuromonadia</taxon>
        <taxon>Desulfuromonadales</taxon>
        <taxon>Geopsychrobacteraceae</taxon>
        <taxon>Desulfuromusa</taxon>
    </lineage>
</organism>
<evidence type="ECO:0000256" key="8">
    <source>
        <dbReference type="RuleBase" id="RU363032"/>
    </source>
</evidence>
<feature type="domain" description="ABC transmembrane type-1" evidence="9">
    <location>
        <begin position="72"/>
        <end position="294"/>
    </location>
</feature>
<keyword evidence="4" id="KW-1003">Cell membrane</keyword>
<evidence type="ECO:0000256" key="3">
    <source>
        <dbReference type="ARBA" id="ARBA00022448"/>
    </source>
</evidence>
<dbReference type="EMBL" id="FNQN01000005">
    <property type="protein sequence ID" value="SEA37900.1"/>
    <property type="molecule type" value="Genomic_DNA"/>
</dbReference>
<sequence length="307" mass="34144">MMVEKTPKLDLFTYGALILGIIAVGFPILYAIIAATLSLEEVSRVPMSMIPGDQLFNNLHQAWTQGDLGTQLYNSFIMASGITLGKIIVSLFGAFSIVYFDYRLRSVAFAAVFCTLMLPVEVRILPTYEMAANLFGPLQGIWDALGLNSIVSWFAGHDIEVNLDFSLLDSYAGLILPLTASATCTFLFRQFFLTIPEELCEAAKMDGASPMTFFWRILLPLSKTNIAALVVIEFVYGWNQYLWPLLITTDPKMTTAVIGLKSLLPSPEDPPDWHIAMAGALIVMLPPVLVVIFMQRWFVKGLVEREK</sequence>
<dbReference type="AlphaFoldDB" id="A0A1H4APP5"/>